<evidence type="ECO:0000313" key="3">
    <source>
        <dbReference type="EMBL" id="MBB5133090.1"/>
    </source>
</evidence>
<protein>
    <submittedName>
        <fullName evidence="3">DegV family protein with EDD domain</fullName>
    </submittedName>
</protein>
<dbReference type="SUPFAM" id="SSF82549">
    <property type="entry name" value="DAK1/DegV-like"/>
    <property type="match status" value="2"/>
</dbReference>
<dbReference type="GO" id="GO:0008289">
    <property type="term" value="F:lipid binding"/>
    <property type="evidence" value="ECO:0007669"/>
    <property type="project" value="UniProtKB-KW"/>
</dbReference>
<gene>
    <name evidence="3" type="ORF">HNP84_002811</name>
</gene>
<keyword evidence="1" id="KW-0446">Lipid-binding</keyword>
<dbReference type="InterPro" id="IPR050270">
    <property type="entry name" value="DegV_domain_contain"/>
</dbReference>
<keyword evidence="4" id="KW-1185">Reference proteome</keyword>
<dbReference type="InterPro" id="IPR043168">
    <property type="entry name" value="DegV_C"/>
</dbReference>
<dbReference type="PRINTS" id="PR01217">
    <property type="entry name" value="PRICHEXTENSN"/>
</dbReference>
<accession>A0A840P6K2</accession>
<proteinExistence type="predicted"/>
<evidence type="ECO:0000313" key="4">
    <source>
        <dbReference type="Proteomes" id="UP000578449"/>
    </source>
</evidence>
<dbReference type="PANTHER" id="PTHR33434:SF2">
    <property type="entry name" value="FATTY ACID-BINDING PROTEIN TM_1468"/>
    <property type="match status" value="1"/>
</dbReference>
<name>A0A840P6K2_9ACTN</name>
<dbReference type="InterPro" id="IPR003797">
    <property type="entry name" value="DegV"/>
</dbReference>
<dbReference type="Pfam" id="PF02645">
    <property type="entry name" value="DegV"/>
    <property type="match status" value="2"/>
</dbReference>
<dbReference type="AlphaFoldDB" id="A0A840P6K2"/>
<evidence type="ECO:0000256" key="2">
    <source>
        <dbReference type="SAM" id="MobiDB-lite"/>
    </source>
</evidence>
<reference evidence="3 4" key="1">
    <citation type="submission" date="2020-08" db="EMBL/GenBank/DDBJ databases">
        <title>Genomic Encyclopedia of Type Strains, Phase IV (KMG-IV): sequencing the most valuable type-strain genomes for metagenomic binning, comparative biology and taxonomic classification.</title>
        <authorList>
            <person name="Goeker M."/>
        </authorList>
    </citation>
    <scope>NUCLEOTIDE SEQUENCE [LARGE SCALE GENOMIC DNA]</scope>
    <source>
        <strain evidence="3 4">DSM 45615</strain>
    </source>
</reference>
<feature type="compositionally biased region" description="Low complexity" evidence="2">
    <location>
        <begin position="296"/>
        <end position="317"/>
    </location>
</feature>
<dbReference type="Gene3D" id="3.30.1180.10">
    <property type="match status" value="1"/>
</dbReference>
<dbReference type="Gene3D" id="3.40.50.10170">
    <property type="match status" value="1"/>
</dbReference>
<sequence>MSPSVAVVTDSTAYLPPVETVRLGVAVIPLQVVIGGRAYDDMADIDPAGVSAALRARSPVTTSRPAPERFAAAYEAAAAGGATAIVSIHLSGEMSGTVEAARLAAETAPIPVEVIDSRSIAMGLGFAVLSAARTAAQGAGPNEVAAAARHTLEHTHSFFYVDTLEHLRRGGRIGPAATLLGSALMIKPLLHIVEGVIVPLEKVRTATRALARLEDLAVQAALTLKSPPLPPEAPPATPKPPEAPSATPEPPTLTPDPSTPTPGPSTPTPGASTPTPDPSTPTPGASTPTPDPSTPTPGASTSTPGGSSTPTAGSSEAAPGVAIAVQHLAARARAEALAERLTARLPALTRLEIVEVGAVIGAHVGPGMLGVTVAPAS</sequence>
<feature type="compositionally biased region" description="Pro residues" evidence="2">
    <location>
        <begin position="227"/>
        <end position="267"/>
    </location>
</feature>
<dbReference type="PROSITE" id="PS51482">
    <property type="entry name" value="DEGV"/>
    <property type="match status" value="1"/>
</dbReference>
<dbReference type="NCBIfam" id="TIGR00762">
    <property type="entry name" value="DegV"/>
    <property type="match status" value="1"/>
</dbReference>
<feature type="region of interest" description="Disordered" evidence="2">
    <location>
        <begin position="225"/>
        <end position="317"/>
    </location>
</feature>
<dbReference type="RefSeq" id="WP_246518116.1">
    <property type="nucleotide sequence ID" value="NZ_BAABIX010000010.1"/>
</dbReference>
<evidence type="ECO:0000256" key="1">
    <source>
        <dbReference type="ARBA" id="ARBA00023121"/>
    </source>
</evidence>
<dbReference type="PANTHER" id="PTHR33434">
    <property type="entry name" value="DEGV DOMAIN-CONTAINING PROTEIN DR_1986-RELATED"/>
    <property type="match status" value="1"/>
</dbReference>
<dbReference type="EMBL" id="JACHGN010000005">
    <property type="protein sequence ID" value="MBB5133090.1"/>
    <property type="molecule type" value="Genomic_DNA"/>
</dbReference>
<organism evidence="3 4">
    <name type="scientific">Thermocatellispora tengchongensis</name>
    <dbReference type="NCBI Taxonomy" id="1073253"/>
    <lineage>
        <taxon>Bacteria</taxon>
        <taxon>Bacillati</taxon>
        <taxon>Actinomycetota</taxon>
        <taxon>Actinomycetes</taxon>
        <taxon>Streptosporangiales</taxon>
        <taxon>Streptosporangiaceae</taxon>
        <taxon>Thermocatellispora</taxon>
    </lineage>
</organism>
<dbReference type="Proteomes" id="UP000578449">
    <property type="component" value="Unassembled WGS sequence"/>
</dbReference>
<comment type="caution">
    <text evidence="3">The sequence shown here is derived from an EMBL/GenBank/DDBJ whole genome shotgun (WGS) entry which is preliminary data.</text>
</comment>